<proteinExistence type="predicted"/>
<comment type="subcellular location">
    <subcellularLocation>
        <location evidence="1">Cell envelope</location>
    </subcellularLocation>
</comment>
<dbReference type="PROSITE" id="PS50005">
    <property type="entry name" value="TPR"/>
    <property type="match status" value="1"/>
</dbReference>
<dbReference type="InterPro" id="IPR056412">
    <property type="entry name" value="Ig_CycH"/>
</dbReference>
<dbReference type="SUPFAM" id="SSF48452">
    <property type="entry name" value="TPR-like"/>
    <property type="match status" value="1"/>
</dbReference>
<evidence type="ECO:0000313" key="10">
    <source>
        <dbReference type="Proteomes" id="UP000028073"/>
    </source>
</evidence>
<organism evidence="9 10">
    <name type="scientific">Endozoicomonas numazuensis</name>
    <dbReference type="NCBI Taxonomy" id="1137799"/>
    <lineage>
        <taxon>Bacteria</taxon>
        <taxon>Pseudomonadati</taxon>
        <taxon>Pseudomonadota</taxon>
        <taxon>Gammaproteobacteria</taxon>
        <taxon>Oceanospirillales</taxon>
        <taxon>Endozoicomonadaceae</taxon>
        <taxon>Endozoicomonas</taxon>
    </lineage>
</organism>
<dbReference type="GO" id="GO:0017004">
    <property type="term" value="P:cytochrome complex assembly"/>
    <property type="evidence" value="ECO:0007669"/>
    <property type="project" value="UniProtKB-KW"/>
</dbReference>
<dbReference type="GO" id="GO:0030313">
    <property type="term" value="C:cell envelope"/>
    <property type="evidence" value="ECO:0007669"/>
    <property type="project" value="UniProtKB-SubCell"/>
</dbReference>
<evidence type="ECO:0000256" key="6">
    <source>
        <dbReference type="SAM" id="Phobius"/>
    </source>
</evidence>
<dbReference type="InterPro" id="IPR051263">
    <property type="entry name" value="C-type_cytochrome_biogenesis"/>
</dbReference>
<dbReference type="InterPro" id="IPR019734">
    <property type="entry name" value="TPR_rpt"/>
</dbReference>
<feature type="transmembrane region" description="Helical" evidence="6">
    <location>
        <begin position="97"/>
        <end position="117"/>
    </location>
</feature>
<feature type="domain" description="Cytochrome c-type biogenesis protein H TPR" evidence="8">
    <location>
        <begin position="149"/>
        <end position="253"/>
    </location>
</feature>
<protein>
    <submittedName>
        <fullName evidence="9">Uncharacterized protein</fullName>
    </submittedName>
</protein>
<keyword evidence="6" id="KW-1133">Transmembrane helix</keyword>
<keyword evidence="6" id="KW-0812">Transmembrane</keyword>
<dbReference type="InterPro" id="IPR056413">
    <property type="entry name" value="TPR_CcmH_CycH"/>
</dbReference>
<dbReference type="NCBIfam" id="TIGR03142">
    <property type="entry name" value="cytochro_ccmI"/>
    <property type="match status" value="1"/>
</dbReference>
<reference evidence="9 10" key="1">
    <citation type="submission" date="2014-06" db="EMBL/GenBank/DDBJ databases">
        <title>Whole Genome Sequences of Three Symbiotic Endozoicomonas Bacteria.</title>
        <authorList>
            <person name="Neave M.J."/>
            <person name="Apprill A."/>
            <person name="Voolstra C.R."/>
        </authorList>
    </citation>
    <scope>NUCLEOTIDE SEQUENCE [LARGE SCALE GENOMIC DNA]</scope>
    <source>
        <strain evidence="9 10">DSM 25634</strain>
    </source>
</reference>
<name>A0A081NFW6_9GAMM</name>
<dbReference type="Gene3D" id="1.25.40.10">
    <property type="entry name" value="Tetratricopeptide repeat domain"/>
    <property type="match status" value="1"/>
</dbReference>
<dbReference type="Proteomes" id="UP000028073">
    <property type="component" value="Unassembled WGS sequence"/>
</dbReference>
<dbReference type="PANTHER" id="PTHR47870:SF4">
    <property type="entry name" value="CYTOCHROME C-TYPE BIOGENESIS PROTEIN CYCH"/>
    <property type="match status" value="1"/>
</dbReference>
<dbReference type="OrthoDB" id="9776053at2"/>
<dbReference type="AlphaFoldDB" id="A0A081NFW6"/>
<dbReference type="GO" id="GO:0005886">
    <property type="term" value="C:plasma membrane"/>
    <property type="evidence" value="ECO:0007669"/>
    <property type="project" value="TreeGrafter"/>
</dbReference>
<evidence type="ECO:0000259" key="8">
    <source>
        <dbReference type="Pfam" id="PF23914"/>
    </source>
</evidence>
<dbReference type="Pfam" id="PF23892">
    <property type="entry name" value="Ig_CycH"/>
    <property type="match status" value="1"/>
</dbReference>
<comment type="caution">
    <text evidence="9">The sequence shown here is derived from an EMBL/GenBank/DDBJ whole genome shotgun (WGS) entry which is preliminary data.</text>
</comment>
<dbReference type="InterPro" id="IPR017560">
    <property type="entry name" value="Cyt_c_biogenesis_CcmI"/>
</dbReference>
<keyword evidence="10" id="KW-1185">Reference proteome</keyword>
<feature type="transmembrane region" description="Helical" evidence="6">
    <location>
        <begin position="6"/>
        <end position="25"/>
    </location>
</feature>
<evidence type="ECO:0000256" key="3">
    <source>
        <dbReference type="ARBA" id="ARBA00022748"/>
    </source>
</evidence>
<evidence type="ECO:0000313" key="9">
    <source>
        <dbReference type="EMBL" id="KEQ17339.1"/>
    </source>
</evidence>
<evidence type="ECO:0000256" key="1">
    <source>
        <dbReference type="ARBA" id="ARBA00004196"/>
    </source>
</evidence>
<dbReference type="STRING" id="1137799.GZ78_16145"/>
<dbReference type="Pfam" id="PF23914">
    <property type="entry name" value="TPR_CcmH_CycH"/>
    <property type="match status" value="1"/>
</dbReference>
<accession>A0A081NFW6</accession>
<evidence type="ECO:0000256" key="2">
    <source>
        <dbReference type="ARBA" id="ARBA00022737"/>
    </source>
</evidence>
<dbReference type="EMBL" id="JOKH01000003">
    <property type="protein sequence ID" value="KEQ17339.1"/>
    <property type="molecule type" value="Genomic_DNA"/>
</dbReference>
<dbReference type="InterPro" id="IPR011990">
    <property type="entry name" value="TPR-like_helical_dom_sf"/>
</dbReference>
<dbReference type="eggNOG" id="COG4235">
    <property type="taxonomic scope" value="Bacteria"/>
</dbReference>
<evidence type="ECO:0000259" key="7">
    <source>
        <dbReference type="Pfam" id="PF23892"/>
    </source>
</evidence>
<evidence type="ECO:0000256" key="5">
    <source>
        <dbReference type="PROSITE-ProRule" id="PRU00339"/>
    </source>
</evidence>
<feature type="repeat" description="TPR" evidence="5">
    <location>
        <begin position="154"/>
        <end position="187"/>
    </location>
</feature>
<dbReference type="PANTHER" id="PTHR47870">
    <property type="entry name" value="CYTOCHROME C-TYPE BIOGENESIS PROTEIN CCMH"/>
    <property type="match status" value="1"/>
</dbReference>
<dbReference type="SMART" id="SM00028">
    <property type="entry name" value="TPR"/>
    <property type="match status" value="2"/>
</dbReference>
<keyword evidence="3" id="KW-0201">Cytochrome c-type biogenesis</keyword>
<gene>
    <name evidence="9" type="ORF">GZ78_16145</name>
</gene>
<dbReference type="RefSeq" id="WP_034837512.1">
    <property type="nucleotide sequence ID" value="NZ_JOKH01000003.1"/>
</dbReference>
<evidence type="ECO:0000256" key="4">
    <source>
        <dbReference type="ARBA" id="ARBA00022803"/>
    </source>
</evidence>
<keyword evidence="2" id="KW-0677">Repeat</keyword>
<sequence length="390" mass="42858">MTQFWIIATILTLSGMALVLLPLWFRSRRTTDQDVSDKASNIAYFKEQEVELKKQLEQGLITPDDAELIRTELEKKLLEDVADKEEKFSYTSSSNKGLALFLALMIPAMAVPVYLYLGAQTELSVTEMMMNPDVSHEEMISTLEAWSDKRPDSAQAWYMLAGRYMAKGEVNKAIDAYKKLYTVTEGSPQAAAQLAQVLFLANRNQINGEVRGLYQDALSKDESNTTALGLKGIDAFEQEDYPNAVQAWTKALSFENDMAARQSLSAGIAKARKLMGETVAELRINVELAPELKDLPANARVIVFARESGARKPPIAAIPLQVGDLPKEVILDDNAAMMMGSGSLSDAESLDVVARITLSGDAAKADYQAEVRDVKIKDNGVIQLRIAPAS</sequence>
<keyword evidence="6" id="KW-0472">Membrane</keyword>
<feature type="domain" description="Cytochrome c-type biogenesis protein H Ig-like" evidence="7">
    <location>
        <begin position="282"/>
        <end position="386"/>
    </location>
</feature>
<keyword evidence="4 5" id="KW-0802">TPR repeat</keyword>